<comment type="caution">
    <text evidence="2">The sequence shown here is derived from an EMBL/GenBank/DDBJ whole genome shotgun (WGS) entry which is preliminary data.</text>
</comment>
<accession>A0A0F9MDV9</accession>
<reference evidence="2" key="1">
    <citation type="journal article" date="2015" name="Nature">
        <title>Complex archaea that bridge the gap between prokaryotes and eukaryotes.</title>
        <authorList>
            <person name="Spang A."/>
            <person name="Saw J.H."/>
            <person name="Jorgensen S.L."/>
            <person name="Zaremba-Niedzwiedzka K."/>
            <person name="Martijn J."/>
            <person name="Lind A.E."/>
            <person name="van Eijk R."/>
            <person name="Schleper C."/>
            <person name="Guy L."/>
            <person name="Ettema T.J."/>
        </authorList>
    </citation>
    <scope>NUCLEOTIDE SEQUENCE</scope>
</reference>
<protein>
    <submittedName>
        <fullName evidence="2">Uncharacterized protein</fullName>
    </submittedName>
</protein>
<organism evidence="2">
    <name type="scientific">marine sediment metagenome</name>
    <dbReference type="NCBI Taxonomy" id="412755"/>
    <lineage>
        <taxon>unclassified sequences</taxon>
        <taxon>metagenomes</taxon>
        <taxon>ecological metagenomes</taxon>
    </lineage>
</organism>
<keyword evidence="1" id="KW-0175">Coiled coil</keyword>
<gene>
    <name evidence="2" type="ORF">LCGC14_1471940</name>
</gene>
<evidence type="ECO:0000313" key="2">
    <source>
        <dbReference type="EMBL" id="KKM67347.1"/>
    </source>
</evidence>
<proteinExistence type="predicted"/>
<sequence length="114" mass="12934">MSTEEYINSIKCENNRLRADIERLIKAYTDNEREIVGLGDRIYKIMKERDTLTIERDALKEEVGRLLPVAEQMAAEDCETYCGDTCDADPGEDGFDPEVTCWPTRARALINGGE</sequence>
<feature type="coiled-coil region" evidence="1">
    <location>
        <begin position="7"/>
        <end position="34"/>
    </location>
</feature>
<dbReference type="AlphaFoldDB" id="A0A0F9MDV9"/>
<name>A0A0F9MDV9_9ZZZZ</name>
<dbReference type="EMBL" id="LAZR01010363">
    <property type="protein sequence ID" value="KKM67347.1"/>
    <property type="molecule type" value="Genomic_DNA"/>
</dbReference>
<evidence type="ECO:0000256" key="1">
    <source>
        <dbReference type="SAM" id="Coils"/>
    </source>
</evidence>